<reference evidence="1 2" key="1">
    <citation type="journal article" date="2018" name="Sci. Rep.">
        <title>Comparative analysis of the Pocillopora damicornis genome highlights role of immune system in coral evolution.</title>
        <authorList>
            <person name="Cunning R."/>
            <person name="Bay R.A."/>
            <person name="Gillette P."/>
            <person name="Baker A.C."/>
            <person name="Traylor-Knowles N."/>
        </authorList>
    </citation>
    <scope>NUCLEOTIDE SEQUENCE [LARGE SCALE GENOMIC DNA]</scope>
    <source>
        <strain evidence="1">RSMAS</strain>
        <tissue evidence="1">Whole animal</tissue>
    </source>
</reference>
<sequence>VFATCTINFDPVPLTDNQSIIGHKAFASLNNDPMEAFNPMPSTPPELTTLQTPTLQSSSFKDNRVSEDVIQSLGWETSCKREKERLRCALKLPPFFIILKELSNSIHQQHPQQTAARCDKTSSIEGASSAKEKEKVWKSIKNKINSKCCLGKHEIVKVKKNTLKNTCEWGDANHSMHKCFISYSDPLTLKSETKWFKVDDVTSVTKEENYFAAFLGSDSFVVTTRDNFRSGIICIPIWGSFADPYKPPNSRKPLGANHNVTFNLFHTLLSKTSVLHPGHDQHEERGAAVANEVRGTILRVKYLVYFTTHKTAPLGANKSMKGYSCQCITRVGCCIKRKPKENIKEALRSFHGMITKRQF</sequence>
<feature type="non-terminal residue" evidence="1">
    <location>
        <position position="1"/>
    </location>
</feature>
<dbReference type="AlphaFoldDB" id="A0A3M6U8K2"/>
<name>A0A3M6U8K2_POCDA</name>
<proteinExistence type="predicted"/>
<dbReference type="Proteomes" id="UP000275408">
    <property type="component" value="Unassembled WGS sequence"/>
</dbReference>
<accession>A0A3M6U8K2</accession>
<dbReference type="EMBL" id="RCHS01002012">
    <property type="protein sequence ID" value="RMX50003.1"/>
    <property type="molecule type" value="Genomic_DNA"/>
</dbReference>
<keyword evidence="2" id="KW-1185">Reference proteome</keyword>
<comment type="caution">
    <text evidence="1">The sequence shown here is derived from an EMBL/GenBank/DDBJ whole genome shotgun (WGS) entry which is preliminary data.</text>
</comment>
<protein>
    <submittedName>
        <fullName evidence="1">Uncharacterized protein</fullName>
    </submittedName>
</protein>
<organism evidence="1 2">
    <name type="scientific">Pocillopora damicornis</name>
    <name type="common">Cauliflower coral</name>
    <name type="synonym">Millepora damicornis</name>
    <dbReference type="NCBI Taxonomy" id="46731"/>
    <lineage>
        <taxon>Eukaryota</taxon>
        <taxon>Metazoa</taxon>
        <taxon>Cnidaria</taxon>
        <taxon>Anthozoa</taxon>
        <taxon>Hexacorallia</taxon>
        <taxon>Scleractinia</taxon>
        <taxon>Astrocoeniina</taxon>
        <taxon>Pocilloporidae</taxon>
        <taxon>Pocillopora</taxon>
    </lineage>
</organism>
<dbReference type="OrthoDB" id="5987135at2759"/>
<evidence type="ECO:0000313" key="1">
    <source>
        <dbReference type="EMBL" id="RMX50003.1"/>
    </source>
</evidence>
<gene>
    <name evidence="1" type="ORF">pdam_00016653</name>
</gene>
<evidence type="ECO:0000313" key="2">
    <source>
        <dbReference type="Proteomes" id="UP000275408"/>
    </source>
</evidence>